<protein>
    <submittedName>
        <fullName evidence="1">Uncharacterized protein</fullName>
    </submittedName>
</protein>
<gene>
    <name evidence="1" type="ORF">BDN72DRAFT_940115</name>
</gene>
<evidence type="ECO:0000313" key="2">
    <source>
        <dbReference type="Proteomes" id="UP000308600"/>
    </source>
</evidence>
<sequence length="237" mass="26761">MTRLARTMAKPEWYISKATASFRSQFPPKSDLQFNETESGQEYINPHGNIALERRRVIRVGIEGKLGKGRGWMDHIPTAKMAPKQQEDGRNLRQPFIKANSDHSCSGVNRSARRIQNSGKTTTLGFYHGTKSPAKLKCRNYLKAEAWRLISNENKIPNNTIDNGLEKRMTTLASRSEPDELALLDAPELHQLDIYLRSLLLDIGEVKLIVIPQRHPTPSRSTSANVDEDRGDCSPTR</sequence>
<reference evidence="1 2" key="1">
    <citation type="journal article" date="2019" name="Nat. Ecol. Evol.">
        <title>Megaphylogeny resolves global patterns of mushroom evolution.</title>
        <authorList>
            <person name="Varga T."/>
            <person name="Krizsan K."/>
            <person name="Foldi C."/>
            <person name="Dima B."/>
            <person name="Sanchez-Garcia M."/>
            <person name="Sanchez-Ramirez S."/>
            <person name="Szollosi G.J."/>
            <person name="Szarkandi J.G."/>
            <person name="Papp V."/>
            <person name="Albert L."/>
            <person name="Andreopoulos W."/>
            <person name="Angelini C."/>
            <person name="Antonin V."/>
            <person name="Barry K.W."/>
            <person name="Bougher N.L."/>
            <person name="Buchanan P."/>
            <person name="Buyck B."/>
            <person name="Bense V."/>
            <person name="Catcheside P."/>
            <person name="Chovatia M."/>
            <person name="Cooper J."/>
            <person name="Damon W."/>
            <person name="Desjardin D."/>
            <person name="Finy P."/>
            <person name="Geml J."/>
            <person name="Haridas S."/>
            <person name="Hughes K."/>
            <person name="Justo A."/>
            <person name="Karasinski D."/>
            <person name="Kautmanova I."/>
            <person name="Kiss B."/>
            <person name="Kocsube S."/>
            <person name="Kotiranta H."/>
            <person name="LaButti K.M."/>
            <person name="Lechner B.E."/>
            <person name="Liimatainen K."/>
            <person name="Lipzen A."/>
            <person name="Lukacs Z."/>
            <person name="Mihaltcheva S."/>
            <person name="Morgado L.N."/>
            <person name="Niskanen T."/>
            <person name="Noordeloos M.E."/>
            <person name="Ohm R.A."/>
            <person name="Ortiz-Santana B."/>
            <person name="Ovrebo C."/>
            <person name="Racz N."/>
            <person name="Riley R."/>
            <person name="Savchenko A."/>
            <person name="Shiryaev A."/>
            <person name="Soop K."/>
            <person name="Spirin V."/>
            <person name="Szebenyi C."/>
            <person name="Tomsovsky M."/>
            <person name="Tulloss R.E."/>
            <person name="Uehling J."/>
            <person name="Grigoriev I.V."/>
            <person name="Vagvolgyi C."/>
            <person name="Papp T."/>
            <person name="Martin F.M."/>
            <person name="Miettinen O."/>
            <person name="Hibbett D.S."/>
            <person name="Nagy L.G."/>
        </authorList>
    </citation>
    <scope>NUCLEOTIDE SEQUENCE [LARGE SCALE GENOMIC DNA]</scope>
    <source>
        <strain evidence="1 2">NL-1719</strain>
    </source>
</reference>
<keyword evidence="2" id="KW-1185">Reference proteome</keyword>
<organism evidence="1 2">
    <name type="scientific">Pluteus cervinus</name>
    <dbReference type="NCBI Taxonomy" id="181527"/>
    <lineage>
        <taxon>Eukaryota</taxon>
        <taxon>Fungi</taxon>
        <taxon>Dikarya</taxon>
        <taxon>Basidiomycota</taxon>
        <taxon>Agaricomycotina</taxon>
        <taxon>Agaricomycetes</taxon>
        <taxon>Agaricomycetidae</taxon>
        <taxon>Agaricales</taxon>
        <taxon>Pluteineae</taxon>
        <taxon>Pluteaceae</taxon>
        <taxon>Pluteus</taxon>
    </lineage>
</organism>
<evidence type="ECO:0000313" key="1">
    <source>
        <dbReference type="EMBL" id="TFK60379.1"/>
    </source>
</evidence>
<dbReference type="EMBL" id="ML208785">
    <property type="protein sequence ID" value="TFK60379.1"/>
    <property type="molecule type" value="Genomic_DNA"/>
</dbReference>
<name>A0ACD3A503_9AGAR</name>
<accession>A0ACD3A503</accession>
<dbReference type="Proteomes" id="UP000308600">
    <property type="component" value="Unassembled WGS sequence"/>
</dbReference>
<proteinExistence type="predicted"/>